<feature type="compositionally biased region" description="Basic and acidic residues" evidence="2">
    <location>
        <begin position="1080"/>
        <end position="1091"/>
    </location>
</feature>
<accession>A0A1L9PGD1</accession>
<dbReference type="SUPFAM" id="SSF47874">
    <property type="entry name" value="Annexin"/>
    <property type="match status" value="1"/>
</dbReference>
<gene>
    <name evidence="4" type="ORF">ASPVEDRAFT_127692</name>
</gene>
<dbReference type="InterPro" id="IPR030379">
    <property type="entry name" value="G_SEPTIN_dom"/>
</dbReference>
<dbReference type="EMBL" id="KV878127">
    <property type="protein sequence ID" value="OJJ00577.1"/>
    <property type="molecule type" value="Genomic_DNA"/>
</dbReference>
<evidence type="ECO:0000259" key="3">
    <source>
        <dbReference type="PROSITE" id="PS51719"/>
    </source>
</evidence>
<evidence type="ECO:0000313" key="4">
    <source>
        <dbReference type="EMBL" id="OJJ00577.1"/>
    </source>
</evidence>
<name>A0A1L9PGD1_ASPVE</name>
<dbReference type="OrthoDB" id="2134400at2759"/>
<reference evidence="5" key="1">
    <citation type="journal article" date="2017" name="Genome Biol.">
        <title>Comparative genomics reveals high biological diversity and specific adaptations in the industrially and medically important fungal genus Aspergillus.</title>
        <authorList>
            <person name="de Vries R.P."/>
            <person name="Riley R."/>
            <person name="Wiebenga A."/>
            <person name="Aguilar-Osorio G."/>
            <person name="Amillis S."/>
            <person name="Uchima C.A."/>
            <person name="Anderluh G."/>
            <person name="Asadollahi M."/>
            <person name="Askin M."/>
            <person name="Barry K."/>
            <person name="Battaglia E."/>
            <person name="Bayram O."/>
            <person name="Benocci T."/>
            <person name="Braus-Stromeyer S.A."/>
            <person name="Caldana C."/>
            <person name="Canovas D."/>
            <person name="Cerqueira G.C."/>
            <person name="Chen F."/>
            <person name="Chen W."/>
            <person name="Choi C."/>
            <person name="Clum A."/>
            <person name="Dos Santos R.A."/>
            <person name="Damasio A.R."/>
            <person name="Diallinas G."/>
            <person name="Emri T."/>
            <person name="Fekete E."/>
            <person name="Flipphi M."/>
            <person name="Freyberg S."/>
            <person name="Gallo A."/>
            <person name="Gournas C."/>
            <person name="Habgood R."/>
            <person name="Hainaut M."/>
            <person name="Harispe M.L."/>
            <person name="Henrissat B."/>
            <person name="Hilden K.S."/>
            <person name="Hope R."/>
            <person name="Hossain A."/>
            <person name="Karabika E."/>
            <person name="Karaffa L."/>
            <person name="Karanyi Z."/>
            <person name="Krasevec N."/>
            <person name="Kuo A."/>
            <person name="Kusch H."/>
            <person name="LaButti K."/>
            <person name="Lagendijk E.L."/>
            <person name="Lapidus A."/>
            <person name="Levasseur A."/>
            <person name="Lindquist E."/>
            <person name="Lipzen A."/>
            <person name="Logrieco A.F."/>
            <person name="MacCabe A."/>
            <person name="Maekelae M.R."/>
            <person name="Malavazi I."/>
            <person name="Melin P."/>
            <person name="Meyer V."/>
            <person name="Mielnichuk N."/>
            <person name="Miskei M."/>
            <person name="Molnar A.P."/>
            <person name="Mule G."/>
            <person name="Ngan C.Y."/>
            <person name="Orejas M."/>
            <person name="Orosz E."/>
            <person name="Ouedraogo J.P."/>
            <person name="Overkamp K.M."/>
            <person name="Park H.-S."/>
            <person name="Perrone G."/>
            <person name="Piumi F."/>
            <person name="Punt P.J."/>
            <person name="Ram A.F."/>
            <person name="Ramon A."/>
            <person name="Rauscher S."/>
            <person name="Record E."/>
            <person name="Riano-Pachon D.M."/>
            <person name="Robert V."/>
            <person name="Roehrig J."/>
            <person name="Ruller R."/>
            <person name="Salamov A."/>
            <person name="Salih N.S."/>
            <person name="Samson R.A."/>
            <person name="Sandor E."/>
            <person name="Sanguinetti M."/>
            <person name="Schuetze T."/>
            <person name="Sepcic K."/>
            <person name="Shelest E."/>
            <person name="Sherlock G."/>
            <person name="Sophianopoulou V."/>
            <person name="Squina F.M."/>
            <person name="Sun H."/>
            <person name="Susca A."/>
            <person name="Todd R.B."/>
            <person name="Tsang A."/>
            <person name="Unkles S.E."/>
            <person name="van de Wiele N."/>
            <person name="van Rossen-Uffink D."/>
            <person name="Oliveira J.V."/>
            <person name="Vesth T.C."/>
            <person name="Visser J."/>
            <person name="Yu J.-H."/>
            <person name="Zhou M."/>
            <person name="Andersen M.R."/>
            <person name="Archer D.B."/>
            <person name="Baker S.E."/>
            <person name="Benoit I."/>
            <person name="Brakhage A.A."/>
            <person name="Braus G.H."/>
            <person name="Fischer R."/>
            <person name="Frisvad J.C."/>
            <person name="Goldman G.H."/>
            <person name="Houbraken J."/>
            <person name="Oakley B."/>
            <person name="Pocsi I."/>
            <person name="Scazzocchio C."/>
            <person name="Seiboth B."/>
            <person name="vanKuyk P.A."/>
            <person name="Wortman J."/>
            <person name="Dyer P.S."/>
            <person name="Grigoriev I.V."/>
        </authorList>
    </citation>
    <scope>NUCLEOTIDE SEQUENCE [LARGE SCALE GENOMIC DNA]</scope>
    <source>
        <strain evidence="5">CBS 583.65</strain>
    </source>
</reference>
<protein>
    <recommendedName>
        <fullName evidence="3">Septin-type G domain-containing protein</fullName>
    </recommendedName>
</protein>
<feature type="region of interest" description="Disordered" evidence="2">
    <location>
        <begin position="1"/>
        <end position="146"/>
    </location>
</feature>
<evidence type="ECO:0000256" key="1">
    <source>
        <dbReference type="RuleBase" id="RU004560"/>
    </source>
</evidence>
<dbReference type="Proteomes" id="UP000184073">
    <property type="component" value="Unassembled WGS sequence"/>
</dbReference>
<dbReference type="Gene3D" id="1.10.220.10">
    <property type="entry name" value="Annexin"/>
    <property type="match status" value="3"/>
</dbReference>
<keyword evidence="1" id="KW-0342">GTP-binding</keyword>
<comment type="similarity">
    <text evidence="1">Belongs to the TRAFAC class TrmE-Era-EngA-EngB-Septin-like GTPase superfamily. Septin GTPase family.</text>
</comment>
<sequence length="1460" mass="162266">MAATATRPRTPARGQPPLEAPPIPTENGQAQVKDRRTSSSLGFLRRSKSTEPISEKRSRKKMSKAQMEEELRRQREAGPKQPPRLPDLSPQPVIETFGGDENRDGVADLASPLSPSQPRQSRSAMSTPVPPDNTDPYARSESMTHRGRYSYASSYVSTVNNPRRLRRRKDPTPYNILVIGARNSGKTSFLNFLRKSLELPPHKHPSRSPDEVEYDNHNPASEGYTSHYLETEIDGERVGLTLWDSQGLEKNVVDIQLRGVTGFLESKFEETLNEEMKVIRSPGARDTHIHCTFLILDPSRLDENIAAAERAAQGAPRASDSRVLGVLDENLDLQVLRKIIGKTTVVPVISKADTITTAHMAHLRKAVWDSFKKANIDPLEILTLEDQEDYTSEESEEEEEEEEIADEEAEISKDEDAPTKTEEVPNEEGPEAVSQKTPASPQRSEGSRKEEANPAAIPLIPFSILSPDRYSLEDGPVGRKFPWGFANPYDPEHCDFLKLKDSVFSDWRSELREASRVIWYERWRTSRLHRHDPIVAPKQKTYGGRAGPDFGRVISPYKRPSSEASCSPAAREDALLAQDAAPNGRGGWQEMRIAESTKSQSQLPIMNNACCRESKFWLYRRLFSWVRPLASMSLRVDDPRSRGRSKSPSGRTRDRSTSRDPRLPSPGPEPSRRSAYLSADPAGEKVRTRSRSRGASPLPSYRKSSRYDSDSEHDARDYARRRSDRDYYDHSDSDDSRGASKRSSQRYAQPPPQRRSGQISRYSDEDDIYSSDDDLAYGDGPGGLDRGYYGHKSSSSISGPPPLMTGALNNPGAGPKSSAEAVSGYSRYGQGQPAYSGPPHTQPTWAPVPDCEKPGFVPPTSQGGDSMPGAFPGATSGPPPTTQYMSPDSAHSPYAPWNAPPATSGAPYAPPVTTASHQRNPSGDPKLYANPPAYQYAQIDPNVRYSAKPTTGSTYSSHPRAEPLPSGVRYSATPQYPTSSTSGADRGPQYVEVAPGSRTSGRPSSLSVSTGNSLGVGGGHDSSHPPASPLLEAYKGTYQSISPMPSPILIAPRDDDISDLEPLDNSTDSERRRKRKSKKSKEDGGLKEPKGSKRGSSRVRHERHGSKDARGSDNMLVISPSSSRRKVSFYDATDDALALRDALAHTRNIETKTLIHVLPHLTNHEMLDLRKEYKNHVKVHGKGVNLAKHIRVKLGNSAFGKVCYATALGRWESEAFWANCYYQSGSSRRELLIESLFGRSNGEMREIKETFRDSRYADSLEKCMKAELKADKFRTAVLLALEEGRQSERDSVDSDLVTRDIQALHSALVSRNGGETAMIYIIVRRSDSHLREVLRAYEKIYQRNFARDMIQKSQNLVGETLAHILNGAINRPMRDALLLHQALHESRSGKERSELLISRLVRLHWEPRHLENVKVEYRRRYGERLEESIAEEILPSTGGADWGEFCIQLAQSSKTHAAKD</sequence>
<feature type="compositionally biased region" description="Polar residues" evidence="2">
    <location>
        <begin position="972"/>
        <end position="983"/>
    </location>
</feature>
<dbReference type="InterPro" id="IPR037104">
    <property type="entry name" value="Annexin_sf"/>
</dbReference>
<feature type="compositionally biased region" description="Basic residues" evidence="2">
    <location>
        <begin position="1092"/>
        <end position="1104"/>
    </location>
</feature>
<feature type="region of interest" description="Disordered" evidence="2">
    <location>
        <begin position="1045"/>
        <end position="1118"/>
    </location>
</feature>
<dbReference type="GO" id="GO:0005509">
    <property type="term" value="F:calcium ion binding"/>
    <property type="evidence" value="ECO:0007669"/>
    <property type="project" value="InterPro"/>
</dbReference>
<keyword evidence="1" id="KW-0547">Nucleotide-binding</keyword>
<feature type="region of interest" description="Disordered" evidence="2">
    <location>
        <begin position="636"/>
        <end position="1031"/>
    </location>
</feature>
<feature type="compositionally biased region" description="Low complexity" evidence="2">
    <location>
        <begin position="109"/>
        <end position="124"/>
    </location>
</feature>
<dbReference type="GO" id="GO:0005737">
    <property type="term" value="C:cytoplasm"/>
    <property type="evidence" value="ECO:0007669"/>
    <property type="project" value="TreeGrafter"/>
</dbReference>
<dbReference type="PANTHER" id="PTHR10502">
    <property type="entry name" value="ANNEXIN"/>
    <property type="match status" value="1"/>
</dbReference>
<dbReference type="GO" id="GO:0005525">
    <property type="term" value="F:GTP binding"/>
    <property type="evidence" value="ECO:0007669"/>
    <property type="project" value="UniProtKB-KW"/>
</dbReference>
<evidence type="ECO:0000256" key="2">
    <source>
        <dbReference type="SAM" id="MobiDB-lite"/>
    </source>
</evidence>
<organism evidence="4 5">
    <name type="scientific">Aspergillus versicolor CBS 583.65</name>
    <dbReference type="NCBI Taxonomy" id="1036611"/>
    <lineage>
        <taxon>Eukaryota</taxon>
        <taxon>Fungi</taxon>
        <taxon>Dikarya</taxon>
        <taxon>Ascomycota</taxon>
        <taxon>Pezizomycotina</taxon>
        <taxon>Eurotiomycetes</taxon>
        <taxon>Eurotiomycetidae</taxon>
        <taxon>Eurotiales</taxon>
        <taxon>Aspergillaceae</taxon>
        <taxon>Aspergillus</taxon>
        <taxon>Aspergillus subgen. Nidulantes</taxon>
    </lineage>
</organism>
<dbReference type="Pfam" id="PF00735">
    <property type="entry name" value="Septin"/>
    <property type="match status" value="3"/>
</dbReference>
<feature type="compositionally biased region" description="Polar residues" evidence="2">
    <location>
        <begin position="948"/>
        <end position="957"/>
    </location>
</feature>
<dbReference type="PANTHER" id="PTHR10502:SF107">
    <property type="entry name" value="ANNEXIN ANXC4 (AFU_ORTHOLOGUE AFUA_3G07020)"/>
    <property type="match status" value="1"/>
</dbReference>
<proteinExistence type="inferred from homology"/>
<feature type="compositionally biased region" description="Polar residues" evidence="2">
    <location>
        <begin position="434"/>
        <end position="444"/>
    </location>
</feature>
<dbReference type="Gene3D" id="3.40.50.300">
    <property type="entry name" value="P-loop containing nucleotide triphosphate hydrolases"/>
    <property type="match status" value="1"/>
</dbReference>
<evidence type="ECO:0000313" key="5">
    <source>
        <dbReference type="Proteomes" id="UP000184073"/>
    </source>
</evidence>
<dbReference type="STRING" id="1036611.A0A1L9PGD1"/>
<dbReference type="FunFam" id="3.40.50.300:FF:001827">
    <property type="entry name" value="Septin"/>
    <property type="match status" value="1"/>
</dbReference>
<dbReference type="VEuPathDB" id="FungiDB:ASPVEDRAFT_127692"/>
<dbReference type="GO" id="GO:0005886">
    <property type="term" value="C:plasma membrane"/>
    <property type="evidence" value="ECO:0007669"/>
    <property type="project" value="TreeGrafter"/>
</dbReference>
<feature type="region of interest" description="Disordered" evidence="2">
    <location>
        <begin position="383"/>
        <end position="455"/>
    </location>
</feature>
<feature type="domain" description="Septin-type G" evidence="3">
    <location>
        <begin position="170"/>
        <end position="530"/>
    </location>
</feature>
<dbReference type="InterPro" id="IPR027417">
    <property type="entry name" value="P-loop_NTPase"/>
</dbReference>
<feature type="compositionally biased region" description="Basic and acidic residues" evidence="2">
    <location>
        <begin position="410"/>
        <end position="423"/>
    </location>
</feature>
<feature type="compositionally biased region" description="Acidic residues" evidence="2">
    <location>
        <begin position="383"/>
        <end position="409"/>
    </location>
</feature>
<feature type="compositionally biased region" description="Low complexity" evidence="2">
    <location>
        <begin position="1"/>
        <end position="13"/>
    </location>
</feature>
<feature type="compositionally biased region" description="Acidic residues" evidence="2">
    <location>
        <begin position="764"/>
        <end position="776"/>
    </location>
</feature>
<dbReference type="RefSeq" id="XP_040666339.1">
    <property type="nucleotide sequence ID" value="XM_040806485.1"/>
</dbReference>
<feature type="compositionally biased region" description="Basic and acidic residues" evidence="2">
    <location>
        <begin position="651"/>
        <end position="662"/>
    </location>
</feature>
<dbReference type="GO" id="GO:0001786">
    <property type="term" value="F:phosphatidylserine binding"/>
    <property type="evidence" value="ECO:0007669"/>
    <property type="project" value="TreeGrafter"/>
</dbReference>
<dbReference type="SUPFAM" id="SSF52540">
    <property type="entry name" value="P-loop containing nucleoside triphosphate hydrolases"/>
    <property type="match status" value="1"/>
</dbReference>
<dbReference type="GeneID" id="63721996"/>
<feature type="compositionally biased region" description="Basic and acidic residues" evidence="2">
    <location>
        <begin position="66"/>
        <end position="78"/>
    </location>
</feature>
<dbReference type="GO" id="GO:0012506">
    <property type="term" value="C:vesicle membrane"/>
    <property type="evidence" value="ECO:0007669"/>
    <property type="project" value="TreeGrafter"/>
</dbReference>
<dbReference type="GO" id="GO:0005634">
    <property type="term" value="C:nucleus"/>
    <property type="evidence" value="ECO:0007669"/>
    <property type="project" value="TreeGrafter"/>
</dbReference>
<dbReference type="PROSITE" id="PS51719">
    <property type="entry name" value="G_SEPTIN"/>
    <property type="match status" value="1"/>
</dbReference>
<feature type="compositionally biased region" description="Polar residues" evidence="2">
    <location>
        <begin position="997"/>
        <end position="1013"/>
    </location>
</feature>
<keyword evidence="5" id="KW-1185">Reference proteome</keyword>
<dbReference type="GO" id="GO:0005544">
    <property type="term" value="F:calcium-dependent phospholipid binding"/>
    <property type="evidence" value="ECO:0007669"/>
    <property type="project" value="InterPro"/>
</dbReference>
<feature type="compositionally biased region" description="Basic and acidic residues" evidence="2">
    <location>
        <begin position="705"/>
        <end position="738"/>
    </location>
</feature>